<comment type="caution">
    <text evidence="2">The sequence shown here is derived from an EMBL/GenBank/DDBJ whole genome shotgun (WGS) entry which is preliminary data.</text>
</comment>
<dbReference type="AlphaFoldDB" id="A0A4R0RLV4"/>
<dbReference type="STRING" id="92696.A0A4R0RLV4"/>
<feature type="compositionally biased region" description="Polar residues" evidence="1">
    <location>
        <begin position="792"/>
        <end position="809"/>
    </location>
</feature>
<feature type="compositionally biased region" description="Acidic residues" evidence="1">
    <location>
        <begin position="818"/>
        <end position="829"/>
    </location>
</feature>
<name>A0A4R0RLV4_9APHY</name>
<proteinExistence type="predicted"/>
<protein>
    <recommendedName>
        <fullName evidence="4">Fungal STAND N-terminal Goodbye domain-containing protein</fullName>
    </recommendedName>
</protein>
<accession>A0A4R0RLV4</accession>
<reference evidence="2 3" key="1">
    <citation type="submission" date="2018-11" db="EMBL/GenBank/DDBJ databases">
        <title>Genome assembly of Steccherinum ochraceum LE-BIN_3174, the white-rot fungus of the Steccherinaceae family (The Residual Polyporoid clade, Polyporales, Basidiomycota).</title>
        <authorList>
            <person name="Fedorova T.V."/>
            <person name="Glazunova O.A."/>
            <person name="Landesman E.O."/>
            <person name="Moiseenko K.V."/>
            <person name="Psurtseva N.V."/>
            <person name="Savinova O.S."/>
            <person name="Shakhova N.V."/>
            <person name="Tyazhelova T.V."/>
            <person name="Vasina D.V."/>
        </authorList>
    </citation>
    <scope>NUCLEOTIDE SEQUENCE [LARGE SCALE GENOMIC DNA]</scope>
    <source>
        <strain evidence="2 3">LE-BIN_3174</strain>
    </source>
</reference>
<dbReference type="OrthoDB" id="2122982at2759"/>
<evidence type="ECO:0000313" key="3">
    <source>
        <dbReference type="Proteomes" id="UP000292702"/>
    </source>
</evidence>
<evidence type="ECO:0008006" key="4">
    <source>
        <dbReference type="Google" id="ProtNLM"/>
    </source>
</evidence>
<evidence type="ECO:0000256" key="1">
    <source>
        <dbReference type="SAM" id="MobiDB-lite"/>
    </source>
</evidence>
<evidence type="ECO:0000313" key="2">
    <source>
        <dbReference type="EMBL" id="TCD67973.1"/>
    </source>
</evidence>
<dbReference type="EMBL" id="RWJN01000080">
    <property type="protein sequence ID" value="TCD67973.1"/>
    <property type="molecule type" value="Genomic_DNA"/>
</dbReference>
<keyword evidence="3" id="KW-1185">Reference proteome</keyword>
<dbReference type="Proteomes" id="UP000292702">
    <property type="component" value="Unassembled WGS sequence"/>
</dbReference>
<sequence>MTDSISRGLGEASTAIFQAQLKQAKADKKKTRFERFLENLSVNQNVPQGTIDMAEEGAEYIEEKINGMRAAVKAVSQMLEVLSDAHPAIATFAVAFKACVNLVVTKASNEKRVLTLQVRMFDTVRMLSPLTRKTVQNNLLEDGIKQLTDAMKFCAKLCADYHSHNAIVKVFKSHGWQDKFKDAWQRFTTCRAMFRELLAIDTNVIADTFTSRLNVFDDKLDTFIAILFAKFQTPEEGKVSDCIIEYGGVDKVLITDEALKALLHCSDTFVPRSEVNITREADLTVEDLRSLLRTDLDEILSNTGSFFEEQFESQSKLMLEQSRRIIGEIHSGPHDNIIDPIALPLSFHRLSAGHEGNLENECDHLASNSSLVAISDPHFLQGWKGSAKTKTLVIALHDYFSGLKANTISVVSLADRWALGHINVHMVWPLTEVIDDDLSSQVTITEVNAFTNARPDDWSVPVWLAYWTTGFESTIIHYCGRIVIILAQLWKLSKYVLRANRARIDSFLRFLNSFVDNLLAGISDAGKLNLLGTESDLWQRRFKQYVKSEEERMMQSLEKVKYCIDDEDALRIVVMHQRPEQYILQAVTLVLEQALKLVHVSTEKILMFDDVTDGILPTLRDACRSIATIFVAFDERVDALSAMRRLNKWDVQKRFADLFYGMCYYFVNDVNVQLGPYWKLDPDDVLEENVRRGGSKIVKPSQPDDLDQDSGYEIRHRKSTLVLEAMTKSVSSSSLEERIASLAHTVQETQAHNHALAKQLASLEHMMMKFLGATSVQADMDVSSESDWARAESSNSNEVEQSDSNQAEHSGSDHAEDSDSEAAQEDSDS</sequence>
<gene>
    <name evidence="2" type="ORF">EIP91_011774</name>
</gene>
<organism evidence="2 3">
    <name type="scientific">Steccherinum ochraceum</name>
    <dbReference type="NCBI Taxonomy" id="92696"/>
    <lineage>
        <taxon>Eukaryota</taxon>
        <taxon>Fungi</taxon>
        <taxon>Dikarya</taxon>
        <taxon>Basidiomycota</taxon>
        <taxon>Agaricomycotina</taxon>
        <taxon>Agaricomycetes</taxon>
        <taxon>Polyporales</taxon>
        <taxon>Steccherinaceae</taxon>
        <taxon>Steccherinum</taxon>
    </lineage>
</organism>
<feature type="region of interest" description="Disordered" evidence="1">
    <location>
        <begin position="783"/>
        <end position="829"/>
    </location>
</feature>